<evidence type="ECO:0000313" key="3">
    <source>
        <dbReference type="Proteomes" id="UP000327013"/>
    </source>
</evidence>
<gene>
    <name evidence="2" type="ORF">FH972_014462</name>
</gene>
<evidence type="ECO:0000313" key="2">
    <source>
        <dbReference type="EMBL" id="KAE8075774.1"/>
    </source>
</evidence>
<protein>
    <submittedName>
        <fullName evidence="2">Uncharacterized protein</fullName>
    </submittedName>
</protein>
<name>A0A5N6RAU2_9ROSI</name>
<reference evidence="2 3" key="1">
    <citation type="submission" date="2019-06" db="EMBL/GenBank/DDBJ databases">
        <title>A chromosomal-level reference genome of Carpinus fangiana (Coryloideae, Betulaceae).</title>
        <authorList>
            <person name="Yang X."/>
            <person name="Wang Z."/>
            <person name="Zhang L."/>
            <person name="Hao G."/>
            <person name="Liu J."/>
            <person name="Yang Y."/>
        </authorList>
    </citation>
    <scope>NUCLEOTIDE SEQUENCE [LARGE SCALE GENOMIC DNA]</scope>
    <source>
        <strain evidence="2">Cfa_2016G</strain>
        <tissue evidence="2">Leaf</tissue>
    </source>
</reference>
<keyword evidence="3" id="KW-1185">Reference proteome</keyword>
<feature type="region of interest" description="Disordered" evidence="1">
    <location>
        <begin position="24"/>
        <end position="44"/>
    </location>
</feature>
<evidence type="ECO:0000256" key="1">
    <source>
        <dbReference type="SAM" id="MobiDB-lite"/>
    </source>
</evidence>
<dbReference type="EMBL" id="CM017326">
    <property type="protein sequence ID" value="KAE8075774.1"/>
    <property type="molecule type" value="Genomic_DNA"/>
</dbReference>
<accession>A0A5N6RAU2</accession>
<dbReference type="Proteomes" id="UP000327013">
    <property type="component" value="Chromosome 6"/>
</dbReference>
<dbReference type="AlphaFoldDB" id="A0A5N6RAU2"/>
<sequence length="180" mass="19939">MSLKHFHGGSVPSEVNEHALIGNSGETQTPIRNGGQGVNDSCSNAWGDDNVTGERRMILMLQGLTHDQAEWIGWLLPYLVYARDDNVADSDSVNVVCQEDDCNALREDQPERSGPWKIEDTWCGETQTPIRNGGQGVKELHENSKTPKSGMVVSEGGSQPVEREVKRPKLNLKPWTQPFD</sequence>
<organism evidence="2 3">
    <name type="scientific">Carpinus fangiana</name>
    <dbReference type="NCBI Taxonomy" id="176857"/>
    <lineage>
        <taxon>Eukaryota</taxon>
        <taxon>Viridiplantae</taxon>
        <taxon>Streptophyta</taxon>
        <taxon>Embryophyta</taxon>
        <taxon>Tracheophyta</taxon>
        <taxon>Spermatophyta</taxon>
        <taxon>Magnoliopsida</taxon>
        <taxon>eudicotyledons</taxon>
        <taxon>Gunneridae</taxon>
        <taxon>Pentapetalae</taxon>
        <taxon>rosids</taxon>
        <taxon>fabids</taxon>
        <taxon>Fagales</taxon>
        <taxon>Betulaceae</taxon>
        <taxon>Carpinus</taxon>
    </lineage>
</organism>
<proteinExistence type="predicted"/>
<feature type="region of interest" description="Disordered" evidence="1">
    <location>
        <begin position="125"/>
        <end position="180"/>
    </location>
</feature>